<dbReference type="EMBL" id="CH445337">
    <property type="protein sequence ID" value="EAT84135.1"/>
    <property type="molecule type" value="Genomic_DNA"/>
</dbReference>
<dbReference type="HOGENOM" id="CLU_2850441_0_0_1"/>
<dbReference type="RefSeq" id="XP_001799270.1">
    <property type="nucleotide sequence ID" value="XM_001799218.1"/>
</dbReference>
<dbReference type="Proteomes" id="UP000001055">
    <property type="component" value="Unassembled WGS sequence"/>
</dbReference>
<feature type="region of interest" description="Disordered" evidence="1">
    <location>
        <begin position="1"/>
        <end position="65"/>
    </location>
</feature>
<gene>
    <name evidence="2" type="ORF">SNOG_08967</name>
</gene>
<name>Q0UGZ7_PHANO</name>
<feature type="compositionally biased region" description="Basic and acidic residues" evidence="1">
    <location>
        <begin position="39"/>
        <end position="65"/>
    </location>
</feature>
<sequence length="65" mass="6837">MGRGAYDNTDASQPRSSAAASAIDAHHAKQARSQAARRAAKEQKQGVSDASKDTSKADQEHTGQK</sequence>
<reference evidence="3" key="1">
    <citation type="journal article" date="2007" name="Plant Cell">
        <title>Dothideomycete-plant interactions illuminated by genome sequencing and EST analysis of the wheat pathogen Stagonospora nodorum.</title>
        <authorList>
            <person name="Hane J.K."/>
            <person name="Lowe R.G."/>
            <person name="Solomon P.S."/>
            <person name="Tan K.C."/>
            <person name="Schoch C.L."/>
            <person name="Spatafora J.W."/>
            <person name="Crous P.W."/>
            <person name="Kodira C."/>
            <person name="Birren B.W."/>
            <person name="Galagan J.E."/>
            <person name="Torriani S.F."/>
            <person name="McDonald B.A."/>
            <person name="Oliver R.P."/>
        </authorList>
    </citation>
    <scope>NUCLEOTIDE SEQUENCE [LARGE SCALE GENOMIC DNA]</scope>
    <source>
        <strain evidence="3">SN15 / ATCC MYA-4574 / FGSC 10173</strain>
    </source>
</reference>
<evidence type="ECO:0000313" key="3">
    <source>
        <dbReference type="Proteomes" id="UP000001055"/>
    </source>
</evidence>
<dbReference type="GeneID" id="5976169"/>
<dbReference type="InParanoid" id="Q0UGZ7"/>
<evidence type="ECO:0000313" key="2">
    <source>
        <dbReference type="EMBL" id="EAT84135.1"/>
    </source>
</evidence>
<evidence type="ECO:0000256" key="1">
    <source>
        <dbReference type="SAM" id="MobiDB-lite"/>
    </source>
</evidence>
<dbReference type="AlphaFoldDB" id="Q0UGZ7"/>
<organism evidence="2 3">
    <name type="scientific">Phaeosphaeria nodorum (strain SN15 / ATCC MYA-4574 / FGSC 10173)</name>
    <name type="common">Glume blotch fungus</name>
    <name type="synonym">Parastagonospora nodorum</name>
    <dbReference type="NCBI Taxonomy" id="321614"/>
    <lineage>
        <taxon>Eukaryota</taxon>
        <taxon>Fungi</taxon>
        <taxon>Dikarya</taxon>
        <taxon>Ascomycota</taxon>
        <taxon>Pezizomycotina</taxon>
        <taxon>Dothideomycetes</taxon>
        <taxon>Pleosporomycetidae</taxon>
        <taxon>Pleosporales</taxon>
        <taxon>Pleosporineae</taxon>
        <taxon>Phaeosphaeriaceae</taxon>
        <taxon>Parastagonospora</taxon>
    </lineage>
</organism>
<dbReference type="KEGG" id="pno:SNOG_08967"/>
<proteinExistence type="predicted"/>
<protein>
    <submittedName>
        <fullName evidence="2">Uncharacterized protein</fullName>
    </submittedName>
</protein>
<accession>Q0UGZ7</accession>